<feature type="domain" description="MacB-like periplasmic core" evidence="9">
    <location>
        <begin position="597"/>
        <end position="761"/>
    </location>
</feature>
<sequence>MLSDLYIGLRSLFRRGVVNEELDDELRFHLEEQTAKYVRAGLSPEQAEHRARLEFGGVSQVTEDCREARGVTFVETLAQDVRFGLRMLRKWPGFTAVVVSTLALGIGANTAIFSLVNAVMLRSMPVRNPDELVVLQWAAHSQPHHLGMSSFGDCGSENTTTGASGCSLSNSMVEEIGERKDVFSSETAFAGPAVLDLSGNGQASIAHGELVSGSYFETLGVGAALGRTLEPEDDKPGATPVAVLDYGYWQRAFGGAAGVVGQTVRLNNAVFIVVGVANPGFTRLTPGKSVNLWVPLTQAASLGLQWAGRSTPNNWWLTVVGRLQPGVSRTQGQAALNPWFVSQVVDSGTRHDAKPVWKKGDDPHLEFVPAQKGLVGIREQFGQPLILLMAAVGIVLLIACANVAGLMLARGSSREKEMALRLAVGAGRGRVIRQLLTESLLLSFAGAALGVALAYVGAKGLATFLSENSYSPLQIDLRPDARVLLFTIGSAVLTGIGFGLVPAFRGARANVATELKGTSAASTATGHGSGRRFGLGSGLVILQVALSMVVLTAAGLLLRTLDKLHRIDPGFDTRDVLLFSLEPELAGYKGERIPELYTGLQRQLAALSGVASVSYSSDALLDGDLWSEDVHVQGQSDKATVGTQMMRVSPEFFKTMRIPMAAGRMLGAADMAATARAALVNRAFVQKYAAGKSPIGLHFGGTEAKDPQWEIVGVVGDTKYATLRAEEAPTAYVPLSEGGATFELRTVVNPIELMPAVRDAVNRTDGNLPLIRMRTQSESIDRLLFNERLVARLFGLFGGLGLVLACIGLYGLLSYEVARRTREIGIRTALGAQRRDVWLLVLRQGVVLVIAGGVGGVVVAIAVTRLLASLLYDVRPTDLMTLSGVSALLIAVGIIACLVPARRATRVDPMVALRYE</sequence>
<dbReference type="Pfam" id="PF02687">
    <property type="entry name" value="FtsX"/>
    <property type="match status" value="2"/>
</dbReference>
<keyword evidence="11" id="KW-1185">Reference proteome</keyword>
<organism evidence="10 11">
    <name type="scientific">Acidisarcina polymorpha</name>
    <dbReference type="NCBI Taxonomy" id="2211140"/>
    <lineage>
        <taxon>Bacteria</taxon>
        <taxon>Pseudomonadati</taxon>
        <taxon>Acidobacteriota</taxon>
        <taxon>Terriglobia</taxon>
        <taxon>Terriglobales</taxon>
        <taxon>Acidobacteriaceae</taxon>
        <taxon>Acidisarcina</taxon>
    </lineage>
</organism>
<feature type="transmembrane region" description="Helical" evidence="7">
    <location>
        <begin position="879"/>
        <end position="901"/>
    </location>
</feature>
<comment type="similarity">
    <text evidence="6">Belongs to the ABC-4 integral membrane protein family.</text>
</comment>
<dbReference type="Proteomes" id="UP000253606">
    <property type="component" value="Chromosome"/>
</dbReference>
<dbReference type="AlphaFoldDB" id="A0A2Z5FV27"/>
<evidence type="ECO:0000259" key="9">
    <source>
        <dbReference type="Pfam" id="PF12704"/>
    </source>
</evidence>
<dbReference type="RefSeq" id="WP_114205884.1">
    <property type="nucleotide sequence ID" value="NZ_CP030840.1"/>
</dbReference>
<keyword evidence="2" id="KW-1003">Cell membrane</keyword>
<proteinExistence type="inferred from homology"/>
<evidence type="ECO:0000259" key="8">
    <source>
        <dbReference type="Pfam" id="PF02687"/>
    </source>
</evidence>
<evidence type="ECO:0000256" key="3">
    <source>
        <dbReference type="ARBA" id="ARBA00022692"/>
    </source>
</evidence>
<protein>
    <recommendedName>
        <fullName evidence="12">Permease</fullName>
    </recommendedName>
</protein>
<evidence type="ECO:0000256" key="4">
    <source>
        <dbReference type="ARBA" id="ARBA00022989"/>
    </source>
</evidence>
<evidence type="ECO:0000256" key="5">
    <source>
        <dbReference type="ARBA" id="ARBA00023136"/>
    </source>
</evidence>
<feature type="transmembrane region" description="Helical" evidence="7">
    <location>
        <begin position="385"/>
        <end position="409"/>
    </location>
</feature>
<keyword evidence="4 7" id="KW-1133">Transmembrane helix</keyword>
<dbReference type="PANTHER" id="PTHR30572:SF4">
    <property type="entry name" value="ABC TRANSPORTER PERMEASE YTRF"/>
    <property type="match status" value="1"/>
</dbReference>
<dbReference type="PANTHER" id="PTHR30572">
    <property type="entry name" value="MEMBRANE COMPONENT OF TRANSPORTER-RELATED"/>
    <property type="match status" value="1"/>
</dbReference>
<dbReference type="InterPro" id="IPR047928">
    <property type="entry name" value="Perm_prefix_1"/>
</dbReference>
<reference evidence="10 11" key="1">
    <citation type="journal article" date="2018" name="Front. Microbiol.">
        <title>Hydrolytic Capabilities as a Key to Environmental Success: Chitinolytic and Cellulolytic Acidobacteria From Acidic Sub-arctic Soils and Boreal Peatlands.</title>
        <authorList>
            <person name="Belova S.E."/>
            <person name="Ravin N.V."/>
            <person name="Pankratov T.A."/>
            <person name="Rakitin A.L."/>
            <person name="Ivanova A.A."/>
            <person name="Beletsky A.V."/>
            <person name="Mardanov A.V."/>
            <person name="Sinninghe Damste J.S."/>
            <person name="Dedysh S.N."/>
        </authorList>
    </citation>
    <scope>NUCLEOTIDE SEQUENCE [LARGE SCALE GENOMIC DNA]</scope>
    <source>
        <strain evidence="10 11">SBC82</strain>
    </source>
</reference>
<gene>
    <name evidence="10" type="ORF">ACPOL_0846</name>
</gene>
<keyword evidence="3 7" id="KW-0812">Transmembrane</keyword>
<evidence type="ECO:0000256" key="6">
    <source>
        <dbReference type="ARBA" id="ARBA00038076"/>
    </source>
</evidence>
<evidence type="ECO:0000256" key="7">
    <source>
        <dbReference type="SAM" id="Phobius"/>
    </source>
</evidence>
<dbReference type="EMBL" id="CP030840">
    <property type="protein sequence ID" value="AXC10205.1"/>
    <property type="molecule type" value="Genomic_DNA"/>
</dbReference>
<feature type="transmembrane region" description="Helical" evidence="7">
    <location>
        <begin position="94"/>
        <end position="119"/>
    </location>
</feature>
<feature type="transmembrane region" description="Helical" evidence="7">
    <location>
        <begin position="845"/>
        <end position="867"/>
    </location>
</feature>
<dbReference type="InterPro" id="IPR017800">
    <property type="entry name" value="ADOP"/>
</dbReference>
<dbReference type="NCBIfam" id="NF038403">
    <property type="entry name" value="perm_prefix_1"/>
    <property type="match status" value="1"/>
</dbReference>
<dbReference type="KEGG" id="abas:ACPOL_0846"/>
<dbReference type="Pfam" id="PF12704">
    <property type="entry name" value="MacB_PCD"/>
    <property type="match status" value="2"/>
</dbReference>
<evidence type="ECO:0000313" key="11">
    <source>
        <dbReference type="Proteomes" id="UP000253606"/>
    </source>
</evidence>
<dbReference type="InterPro" id="IPR050250">
    <property type="entry name" value="Macrolide_Exporter_MacB"/>
</dbReference>
<feature type="transmembrane region" description="Helical" evidence="7">
    <location>
        <begin position="789"/>
        <end position="813"/>
    </location>
</feature>
<feature type="domain" description="ABC3 transporter permease C-terminal" evidence="8">
    <location>
        <begin position="390"/>
        <end position="510"/>
    </location>
</feature>
<feature type="transmembrane region" description="Helical" evidence="7">
    <location>
        <begin position="440"/>
        <end position="462"/>
    </location>
</feature>
<feature type="transmembrane region" description="Helical" evidence="7">
    <location>
        <begin position="483"/>
        <end position="504"/>
    </location>
</feature>
<accession>A0A2Z5FV27</accession>
<dbReference type="InterPro" id="IPR025857">
    <property type="entry name" value="MacB_PCD"/>
</dbReference>
<feature type="domain" description="MacB-like periplasmic core" evidence="9">
    <location>
        <begin position="95"/>
        <end position="337"/>
    </location>
</feature>
<evidence type="ECO:0000256" key="2">
    <source>
        <dbReference type="ARBA" id="ARBA00022475"/>
    </source>
</evidence>
<dbReference type="OrthoDB" id="101094at2"/>
<evidence type="ECO:0008006" key="12">
    <source>
        <dbReference type="Google" id="ProtNLM"/>
    </source>
</evidence>
<dbReference type="NCBIfam" id="TIGR03434">
    <property type="entry name" value="ADOP"/>
    <property type="match status" value="1"/>
</dbReference>
<dbReference type="InterPro" id="IPR003838">
    <property type="entry name" value="ABC3_permease_C"/>
</dbReference>
<evidence type="ECO:0000256" key="1">
    <source>
        <dbReference type="ARBA" id="ARBA00004651"/>
    </source>
</evidence>
<feature type="transmembrane region" description="Helical" evidence="7">
    <location>
        <begin position="539"/>
        <end position="558"/>
    </location>
</feature>
<evidence type="ECO:0000313" key="10">
    <source>
        <dbReference type="EMBL" id="AXC10205.1"/>
    </source>
</evidence>
<dbReference type="GO" id="GO:0005886">
    <property type="term" value="C:plasma membrane"/>
    <property type="evidence" value="ECO:0007669"/>
    <property type="project" value="UniProtKB-SubCell"/>
</dbReference>
<comment type="subcellular location">
    <subcellularLocation>
        <location evidence="1">Cell membrane</location>
        <topology evidence="1">Multi-pass membrane protein</topology>
    </subcellularLocation>
</comment>
<feature type="domain" description="ABC3 transporter permease C-terminal" evidence="8">
    <location>
        <begin position="796"/>
        <end position="909"/>
    </location>
</feature>
<name>A0A2Z5FV27_9BACT</name>
<dbReference type="GO" id="GO:0022857">
    <property type="term" value="F:transmembrane transporter activity"/>
    <property type="evidence" value="ECO:0007669"/>
    <property type="project" value="TreeGrafter"/>
</dbReference>
<keyword evidence="5 7" id="KW-0472">Membrane</keyword>